<keyword evidence="4 6" id="KW-0573">Peptidoglycan synthesis</keyword>
<feature type="active site" description="Proton donor/acceptor" evidence="6">
    <location>
        <position position="45"/>
    </location>
</feature>
<proteinExistence type="predicted"/>
<dbReference type="InterPro" id="IPR050979">
    <property type="entry name" value="LD-transpeptidase"/>
</dbReference>
<keyword evidence="3 6" id="KW-0133">Cell shape</keyword>
<dbReference type="GO" id="GO:0008360">
    <property type="term" value="P:regulation of cell shape"/>
    <property type="evidence" value="ECO:0007669"/>
    <property type="project" value="UniProtKB-UniRule"/>
</dbReference>
<evidence type="ECO:0000256" key="2">
    <source>
        <dbReference type="ARBA" id="ARBA00022679"/>
    </source>
</evidence>
<dbReference type="CDD" id="cd16913">
    <property type="entry name" value="YkuD_like"/>
    <property type="match status" value="1"/>
</dbReference>
<dbReference type="GO" id="GO:0005576">
    <property type="term" value="C:extracellular region"/>
    <property type="evidence" value="ECO:0007669"/>
    <property type="project" value="TreeGrafter"/>
</dbReference>
<comment type="caution">
    <text evidence="8">The sequence shown here is derived from an EMBL/GenBank/DDBJ whole genome shotgun (WGS) entry which is preliminary data.</text>
</comment>
<evidence type="ECO:0000259" key="7">
    <source>
        <dbReference type="PROSITE" id="PS52029"/>
    </source>
</evidence>
<dbReference type="AlphaFoldDB" id="A0AAW9KMP8"/>
<evidence type="ECO:0000256" key="5">
    <source>
        <dbReference type="ARBA" id="ARBA00023316"/>
    </source>
</evidence>
<evidence type="ECO:0000256" key="4">
    <source>
        <dbReference type="ARBA" id="ARBA00022984"/>
    </source>
</evidence>
<keyword evidence="2" id="KW-0808">Transferase</keyword>
<organism evidence="8 9">
    <name type="scientific">Clostridium perfringens</name>
    <dbReference type="NCBI Taxonomy" id="1502"/>
    <lineage>
        <taxon>Bacteria</taxon>
        <taxon>Bacillati</taxon>
        <taxon>Bacillota</taxon>
        <taxon>Clostridia</taxon>
        <taxon>Eubacteriales</taxon>
        <taxon>Clostridiaceae</taxon>
        <taxon>Clostridium</taxon>
    </lineage>
</organism>
<reference evidence="8" key="1">
    <citation type="submission" date="2019-11" db="EMBL/GenBank/DDBJ databases">
        <title>Characterization of Clostridium perfringens isolates from swine manure treated agricultural soils.</title>
        <authorList>
            <person name="Wushke S.T."/>
        </authorList>
    </citation>
    <scope>NUCLEOTIDE SEQUENCE</scope>
    <source>
        <strain evidence="8">X62</strain>
    </source>
</reference>
<sequence>STGISGKETPKGIFAVTNRGDWFFAEEFGQGGKYWVQFMGDYLFHSIPFDKTQTVVLDDTLGTPASHGCIRLKVEDAKWLYDNIANDTKIIIN</sequence>
<gene>
    <name evidence="8" type="ORF">GNF83_23035</name>
</gene>
<dbReference type="InterPro" id="IPR038063">
    <property type="entry name" value="Transpep_catalytic_dom"/>
</dbReference>
<protein>
    <submittedName>
        <fullName evidence="8">L,D-transpeptidase family protein</fullName>
    </submittedName>
</protein>
<name>A0AAW9KMP8_CLOPF</name>
<dbReference type="SUPFAM" id="SSF141523">
    <property type="entry name" value="L,D-transpeptidase catalytic domain-like"/>
    <property type="match status" value="1"/>
</dbReference>
<dbReference type="Proteomes" id="UP001288944">
    <property type="component" value="Unassembled WGS sequence"/>
</dbReference>
<feature type="non-terminal residue" evidence="8">
    <location>
        <position position="1"/>
    </location>
</feature>
<dbReference type="GO" id="GO:0071972">
    <property type="term" value="F:peptidoglycan L,D-transpeptidase activity"/>
    <property type="evidence" value="ECO:0007669"/>
    <property type="project" value="TreeGrafter"/>
</dbReference>
<evidence type="ECO:0000256" key="3">
    <source>
        <dbReference type="ARBA" id="ARBA00022960"/>
    </source>
</evidence>
<dbReference type="PANTHER" id="PTHR30582:SF2">
    <property type="entry name" value="L,D-TRANSPEPTIDASE YCIB-RELATED"/>
    <property type="match status" value="1"/>
</dbReference>
<dbReference type="GO" id="GO:0071555">
    <property type="term" value="P:cell wall organization"/>
    <property type="evidence" value="ECO:0007669"/>
    <property type="project" value="UniProtKB-UniRule"/>
</dbReference>
<keyword evidence="5 6" id="KW-0961">Cell wall biogenesis/degradation</keyword>
<dbReference type="EMBL" id="WNUR01001880">
    <property type="protein sequence ID" value="MDZ7543981.1"/>
    <property type="molecule type" value="Genomic_DNA"/>
</dbReference>
<feature type="domain" description="L,D-TPase catalytic" evidence="7">
    <location>
        <begin position="1"/>
        <end position="93"/>
    </location>
</feature>
<dbReference type="GO" id="GO:0018104">
    <property type="term" value="P:peptidoglycan-protein cross-linking"/>
    <property type="evidence" value="ECO:0007669"/>
    <property type="project" value="TreeGrafter"/>
</dbReference>
<feature type="active site" description="Nucleophile" evidence="6">
    <location>
        <position position="69"/>
    </location>
</feature>
<dbReference type="InterPro" id="IPR005490">
    <property type="entry name" value="LD_TPept_cat_dom"/>
</dbReference>
<comment type="pathway">
    <text evidence="1 6">Cell wall biogenesis; peptidoglycan biosynthesis.</text>
</comment>
<dbReference type="PROSITE" id="PS52029">
    <property type="entry name" value="LD_TPASE"/>
    <property type="match status" value="1"/>
</dbReference>
<dbReference type="Pfam" id="PF03734">
    <property type="entry name" value="YkuD"/>
    <property type="match status" value="1"/>
</dbReference>
<accession>A0AAW9KMP8</accession>
<dbReference type="PANTHER" id="PTHR30582">
    <property type="entry name" value="L,D-TRANSPEPTIDASE"/>
    <property type="match status" value="1"/>
</dbReference>
<evidence type="ECO:0000256" key="1">
    <source>
        <dbReference type="ARBA" id="ARBA00004752"/>
    </source>
</evidence>
<evidence type="ECO:0000256" key="6">
    <source>
        <dbReference type="PROSITE-ProRule" id="PRU01373"/>
    </source>
</evidence>
<evidence type="ECO:0000313" key="9">
    <source>
        <dbReference type="Proteomes" id="UP001288944"/>
    </source>
</evidence>
<dbReference type="GO" id="GO:0016740">
    <property type="term" value="F:transferase activity"/>
    <property type="evidence" value="ECO:0007669"/>
    <property type="project" value="UniProtKB-KW"/>
</dbReference>
<evidence type="ECO:0000313" key="8">
    <source>
        <dbReference type="EMBL" id="MDZ7543981.1"/>
    </source>
</evidence>
<dbReference type="Gene3D" id="2.40.440.10">
    <property type="entry name" value="L,D-transpeptidase catalytic domain-like"/>
    <property type="match status" value="1"/>
</dbReference>